<organism evidence="2 3">
    <name type="scientific">Marinovum algicola</name>
    <dbReference type="NCBI Taxonomy" id="42444"/>
    <lineage>
        <taxon>Bacteria</taxon>
        <taxon>Pseudomonadati</taxon>
        <taxon>Pseudomonadota</taxon>
        <taxon>Alphaproteobacteria</taxon>
        <taxon>Rhodobacterales</taxon>
        <taxon>Roseobacteraceae</taxon>
        <taxon>Marinovum</taxon>
    </lineage>
</organism>
<proteinExistence type="predicted"/>
<sequence length="220" mass="22453">MPVTAFFRGLAVGALTLGCAGAALAQVPPAASDGGPRRFEIVSGPVTARAGPSETAEPVGVVQGGAILANLGCTLADGAPWCEVRKFRGGARVFVPGRHLAPAAGPDGAVPMGLDSSPHRARAGDFDASGEIACAQERGQALGLCRAEVARGTGGDATVVATFANGFARHLYFLHGEFVAANATMSGVGTDTDWRLDGGQHHLRVDDQRFVLSGEFVFGN</sequence>
<evidence type="ECO:0000313" key="3">
    <source>
        <dbReference type="Proteomes" id="UP000182932"/>
    </source>
</evidence>
<keyword evidence="1" id="KW-0732">Signal</keyword>
<dbReference type="AlphaFoldDB" id="A0A975ZPV3"/>
<evidence type="ECO:0008006" key="4">
    <source>
        <dbReference type="Google" id="ProtNLM"/>
    </source>
</evidence>
<dbReference type="Proteomes" id="UP000182932">
    <property type="component" value="Unassembled WGS sequence"/>
</dbReference>
<accession>A0A975ZPV3</accession>
<protein>
    <recommendedName>
        <fullName evidence="4">SH3b domain-containing protein</fullName>
    </recommendedName>
</protein>
<dbReference type="GeneID" id="80819878"/>
<dbReference type="EMBL" id="FNYY01000015">
    <property type="protein sequence ID" value="SEJ96194.1"/>
    <property type="molecule type" value="Genomic_DNA"/>
</dbReference>
<dbReference type="RefSeq" id="WP_074837836.1">
    <property type="nucleotide sequence ID" value="NZ_FNYY01000015.1"/>
</dbReference>
<feature type="chain" id="PRO_5037792157" description="SH3b domain-containing protein" evidence="1">
    <location>
        <begin position="26"/>
        <end position="220"/>
    </location>
</feature>
<evidence type="ECO:0000256" key="1">
    <source>
        <dbReference type="SAM" id="SignalP"/>
    </source>
</evidence>
<keyword evidence="3" id="KW-1185">Reference proteome</keyword>
<gene>
    <name evidence="2" type="ORF">SAMN04487940_11579</name>
</gene>
<feature type="signal peptide" evidence="1">
    <location>
        <begin position="1"/>
        <end position="25"/>
    </location>
</feature>
<name>A0A975ZPV3_9RHOB</name>
<comment type="caution">
    <text evidence="2">The sequence shown here is derived from an EMBL/GenBank/DDBJ whole genome shotgun (WGS) entry which is preliminary data.</text>
</comment>
<evidence type="ECO:0000313" key="2">
    <source>
        <dbReference type="EMBL" id="SEJ96194.1"/>
    </source>
</evidence>
<reference evidence="2 3" key="1">
    <citation type="submission" date="2016-10" db="EMBL/GenBank/DDBJ databases">
        <authorList>
            <person name="Varghese N."/>
            <person name="Submissions S."/>
        </authorList>
    </citation>
    <scope>NUCLEOTIDE SEQUENCE [LARGE SCALE GENOMIC DNA]</scope>
    <source>
        <strain evidence="2 3">FF3</strain>
    </source>
</reference>